<dbReference type="EMBL" id="FOHV01000005">
    <property type="protein sequence ID" value="SES92354.1"/>
    <property type="molecule type" value="Genomic_DNA"/>
</dbReference>
<dbReference type="Gene3D" id="3.40.50.720">
    <property type="entry name" value="NAD(P)-binding Rossmann-like Domain"/>
    <property type="match status" value="1"/>
</dbReference>
<dbReference type="CDD" id="cd05233">
    <property type="entry name" value="SDR_c"/>
    <property type="match status" value="1"/>
</dbReference>
<evidence type="ECO:0000256" key="2">
    <source>
        <dbReference type="ARBA" id="ARBA00023002"/>
    </source>
</evidence>
<comment type="similarity">
    <text evidence="1">Belongs to the short-chain dehydrogenases/reductases (SDR) family.</text>
</comment>
<dbReference type="SUPFAM" id="SSF51735">
    <property type="entry name" value="NAD(P)-binding Rossmann-fold domains"/>
    <property type="match status" value="1"/>
</dbReference>
<keyword evidence="2" id="KW-0560">Oxidoreductase</keyword>
<gene>
    <name evidence="3" type="ORF">SAMN02583745_00909</name>
</gene>
<dbReference type="STRING" id="1123402.SAMN02583745_00909"/>
<evidence type="ECO:0000256" key="1">
    <source>
        <dbReference type="ARBA" id="ARBA00006484"/>
    </source>
</evidence>
<evidence type="ECO:0000313" key="4">
    <source>
        <dbReference type="Proteomes" id="UP000242642"/>
    </source>
</evidence>
<accession>A0A1I0ADT7</accession>
<keyword evidence="4" id="KW-1185">Reference proteome</keyword>
<dbReference type="Pfam" id="PF13561">
    <property type="entry name" value="adh_short_C2"/>
    <property type="match status" value="1"/>
</dbReference>
<dbReference type="OrthoDB" id="9804774at2"/>
<evidence type="ECO:0000313" key="3">
    <source>
        <dbReference type="EMBL" id="SES92354.1"/>
    </source>
</evidence>
<dbReference type="PRINTS" id="PR00080">
    <property type="entry name" value="SDRFAMILY"/>
</dbReference>
<dbReference type="PANTHER" id="PTHR42760:SF115">
    <property type="entry name" value="3-OXOACYL-[ACYL-CARRIER-PROTEIN] REDUCTASE FABG"/>
    <property type="match status" value="1"/>
</dbReference>
<reference evidence="4" key="1">
    <citation type="submission" date="2016-10" db="EMBL/GenBank/DDBJ databases">
        <authorList>
            <person name="Varghese N."/>
            <person name="Submissions S."/>
        </authorList>
    </citation>
    <scope>NUCLEOTIDE SEQUENCE [LARGE SCALE GENOMIC DNA]</scope>
    <source>
        <strain evidence="4">DSM 18579</strain>
    </source>
</reference>
<dbReference type="InterPro" id="IPR036291">
    <property type="entry name" value="NAD(P)-bd_dom_sf"/>
</dbReference>
<dbReference type="PROSITE" id="PS00061">
    <property type="entry name" value="ADH_SHORT"/>
    <property type="match status" value="1"/>
</dbReference>
<dbReference type="RefSeq" id="WP_093318151.1">
    <property type="nucleotide sequence ID" value="NZ_FOHV01000005.1"/>
</dbReference>
<dbReference type="InterPro" id="IPR002347">
    <property type="entry name" value="SDR_fam"/>
</dbReference>
<protein>
    <submittedName>
        <fullName evidence="3">NAD(P)-dependent dehydrogenase, short-chain alcohol dehydrogenase family</fullName>
    </submittedName>
</protein>
<proteinExistence type="inferred from homology"/>
<dbReference type="PANTHER" id="PTHR42760">
    <property type="entry name" value="SHORT-CHAIN DEHYDROGENASES/REDUCTASES FAMILY MEMBER"/>
    <property type="match status" value="1"/>
</dbReference>
<dbReference type="FunFam" id="3.40.50.720:FF:000084">
    <property type="entry name" value="Short-chain dehydrogenase reductase"/>
    <property type="match status" value="1"/>
</dbReference>
<organism evidence="3 4">
    <name type="scientific">Thorsellia anophelis DSM 18579</name>
    <dbReference type="NCBI Taxonomy" id="1123402"/>
    <lineage>
        <taxon>Bacteria</taxon>
        <taxon>Pseudomonadati</taxon>
        <taxon>Pseudomonadota</taxon>
        <taxon>Gammaproteobacteria</taxon>
        <taxon>Enterobacterales</taxon>
        <taxon>Thorselliaceae</taxon>
        <taxon>Thorsellia</taxon>
    </lineage>
</organism>
<dbReference type="InterPro" id="IPR020904">
    <property type="entry name" value="Sc_DH/Rdtase_CS"/>
</dbReference>
<dbReference type="Proteomes" id="UP000242642">
    <property type="component" value="Unassembled WGS sequence"/>
</dbReference>
<dbReference type="PRINTS" id="PR00081">
    <property type="entry name" value="GDHRDH"/>
</dbReference>
<name>A0A1I0ADT7_9GAMM</name>
<sequence>MIEQYFSLKDKVAIITGGASGIGQEIAKFYSEKQAKVIILDRQPPKLNNFDSFYEVDVTNEKDVEHAIEQIIERDKKIDILVNSAGIVRLENAESLSLMDWQQTLDINLTAVYRLCQVVGKHFIRQRSGKIINLASQAGVIALDKHLAYCVSKAGVISLTKVLAIEWGPFNIQVNAISPTVVMTELGKQAWSGEIAEQMKQKIPMRRFAEPEEIAAAAVFLATSGADMITGENLVIDGGYTVQ</sequence>
<dbReference type="NCBIfam" id="NF005309">
    <property type="entry name" value="PRK06841.1"/>
    <property type="match status" value="1"/>
</dbReference>
<dbReference type="GO" id="GO:0016616">
    <property type="term" value="F:oxidoreductase activity, acting on the CH-OH group of donors, NAD or NADP as acceptor"/>
    <property type="evidence" value="ECO:0007669"/>
    <property type="project" value="TreeGrafter"/>
</dbReference>
<dbReference type="AlphaFoldDB" id="A0A1I0ADT7"/>